<sequence>MDNQFTVGVEWEFFFYFIAGNRRDPWEGLDAPAANLTQPLFRTDKAWGFGAREEVHMLIRDLIETDSELQALLPARVLTHYTFYTERVLTDELSHHWSVKRDCSLRLEPDEEGQYLWEQVELNSPVLSLGDPNVLRVLDRATRLLKQECRLKVNNRCALQVHVGSRTDPAYTALHLKKLRTLLWLAEEYLDRLCHPSRGWADKRTVSWTNMYRPKLSARSRLAEMDVIWTAEVASDLLEDHRKWMGEAVRQAPPNVELKRRFMVLWSDKNSTVDAVAHLLVAENDYERLAYNLRGLYRSAVAPTTNSQYKNTIEFRMMEGTLNPNTVVHWAKACAQIVQWARDASEADFGRVVFNLLLRVQARAGLGTDDLGERALRLLEDVGCEPATVGHFGEKMHGGHHLRCCDHSGPELGDVVPARCRVGGHNADAFSAGV</sequence>
<evidence type="ECO:0008006" key="3">
    <source>
        <dbReference type="Google" id="ProtNLM"/>
    </source>
</evidence>
<dbReference type="GeneID" id="85313431"/>
<dbReference type="AlphaFoldDB" id="A0AAJ0FC47"/>
<evidence type="ECO:0000313" key="1">
    <source>
        <dbReference type="EMBL" id="KAK1763211.1"/>
    </source>
</evidence>
<keyword evidence="2" id="KW-1185">Reference proteome</keyword>
<comment type="caution">
    <text evidence="1">The sequence shown here is derived from an EMBL/GenBank/DDBJ whole genome shotgun (WGS) entry which is preliminary data.</text>
</comment>
<gene>
    <name evidence="1" type="ORF">QBC33DRAFT_562993</name>
</gene>
<dbReference type="Pfam" id="PF12224">
    <property type="entry name" value="Amidoligase_2"/>
    <property type="match status" value="1"/>
</dbReference>
<dbReference type="Proteomes" id="UP001244011">
    <property type="component" value="Unassembled WGS sequence"/>
</dbReference>
<protein>
    <recommendedName>
        <fullName evidence="3">Amidoligase enzyme</fullName>
    </recommendedName>
</protein>
<dbReference type="RefSeq" id="XP_060279424.1">
    <property type="nucleotide sequence ID" value="XM_060430244.1"/>
</dbReference>
<dbReference type="EMBL" id="MU839029">
    <property type="protein sequence ID" value="KAK1763211.1"/>
    <property type="molecule type" value="Genomic_DNA"/>
</dbReference>
<organism evidence="1 2">
    <name type="scientific">Phialemonium atrogriseum</name>
    <dbReference type="NCBI Taxonomy" id="1093897"/>
    <lineage>
        <taxon>Eukaryota</taxon>
        <taxon>Fungi</taxon>
        <taxon>Dikarya</taxon>
        <taxon>Ascomycota</taxon>
        <taxon>Pezizomycotina</taxon>
        <taxon>Sordariomycetes</taxon>
        <taxon>Sordariomycetidae</taxon>
        <taxon>Cephalothecales</taxon>
        <taxon>Cephalothecaceae</taxon>
        <taxon>Phialemonium</taxon>
    </lineage>
</organism>
<accession>A0AAJ0FC47</accession>
<reference evidence="1" key="1">
    <citation type="submission" date="2023-06" db="EMBL/GenBank/DDBJ databases">
        <title>Genome-scale phylogeny and comparative genomics of the fungal order Sordariales.</title>
        <authorList>
            <consortium name="Lawrence Berkeley National Laboratory"/>
            <person name="Hensen N."/>
            <person name="Bonometti L."/>
            <person name="Westerberg I."/>
            <person name="Brannstrom I.O."/>
            <person name="Guillou S."/>
            <person name="Cros-Aarteil S."/>
            <person name="Calhoun S."/>
            <person name="Haridas S."/>
            <person name="Kuo A."/>
            <person name="Mondo S."/>
            <person name="Pangilinan J."/>
            <person name="Riley R."/>
            <person name="Labutti K."/>
            <person name="Andreopoulos B."/>
            <person name="Lipzen A."/>
            <person name="Chen C."/>
            <person name="Yanf M."/>
            <person name="Daum C."/>
            <person name="Ng V."/>
            <person name="Clum A."/>
            <person name="Steindorff A."/>
            <person name="Ohm R."/>
            <person name="Martin F."/>
            <person name="Silar P."/>
            <person name="Natvig D."/>
            <person name="Lalanne C."/>
            <person name="Gautier V."/>
            <person name="Ament-Velasquez S.L."/>
            <person name="Kruys A."/>
            <person name="Hutchinson M.I."/>
            <person name="Powell A.J."/>
            <person name="Barry K."/>
            <person name="Miller A.N."/>
            <person name="Grigoriev I.V."/>
            <person name="Debuchy R."/>
            <person name="Gladieux P."/>
            <person name="Thoren M.H."/>
            <person name="Johannesson H."/>
        </authorList>
    </citation>
    <scope>NUCLEOTIDE SEQUENCE</scope>
    <source>
        <strain evidence="1">8032-3</strain>
    </source>
</reference>
<dbReference type="InterPro" id="IPR022025">
    <property type="entry name" value="Amidoligase_2"/>
</dbReference>
<proteinExistence type="predicted"/>
<dbReference type="PANTHER" id="PTHR36847">
    <property type="entry name" value="AMIDOLIGASE ENZYME"/>
    <property type="match status" value="1"/>
</dbReference>
<name>A0AAJ0FC47_9PEZI</name>
<evidence type="ECO:0000313" key="2">
    <source>
        <dbReference type="Proteomes" id="UP001244011"/>
    </source>
</evidence>
<dbReference type="PANTHER" id="PTHR36847:SF1">
    <property type="entry name" value="AMIDOLIGASE ENZYME"/>
    <property type="match status" value="1"/>
</dbReference>